<evidence type="ECO:0000313" key="2">
    <source>
        <dbReference type="EMBL" id="EFN80161.1"/>
    </source>
</evidence>
<gene>
    <name evidence="2" type="ORF">EAI_11604</name>
</gene>
<dbReference type="AlphaFoldDB" id="E2BVX1"/>
<dbReference type="EMBL" id="GL451059">
    <property type="protein sequence ID" value="EFN80161.1"/>
    <property type="molecule type" value="Genomic_DNA"/>
</dbReference>
<name>E2BVX1_HARSA</name>
<dbReference type="InParanoid" id="E2BVX1"/>
<keyword evidence="3" id="KW-1185">Reference proteome</keyword>
<dbReference type="STRING" id="610380.E2BVX1"/>
<reference evidence="2 3" key="1">
    <citation type="journal article" date="2010" name="Science">
        <title>Genomic comparison of the ants Camponotus floridanus and Harpegnathos saltator.</title>
        <authorList>
            <person name="Bonasio R."/>
            <person name="Zhang G."/>
            <person name="Ye C."/>
            <person name="Mutti N.S."/>
            <person name="Fang X."/>
            <person name="Qin N."/>
            <person name="Donahue G."/>
            <person name="Yang P."/>
            <person name="Li Q."/>
            <person name="Li C."/>
            <person name="Zhang P."/>
            <person name="Huang Z."/>
            <person name="Berger S.L."/>
            <person name="Reinberg D."/>
            <person name="Wang J."/>
            <person name="Liebig J."/>
        </authorList>
    </citation>
    <scope>NUCLEOTIDE SEQUENCE [LARGE SCALE GENOMIC DNA]</scope>
    <source>
        <strain evidence="2 3">R22 G/1</strain>
    </source>
</reference>
<evidence type="ECO:0000256" key="1">
    <source>
        <dbReference type="SAM" id="MobiDB-lite"/>
    </source>
</evidence>
<dbReference type="Proteomes" id="UP000008237">
    <property type="component" value="Unassembled WGS sequence"/>
</dbReference>
<organism evidence="3">
    <name type="scientific">Harpegnathos saltator</name>
    <name type="common">Jerdon's jumping ant</name>
    <dbReference type="NCBI Taxonomy" id="610380"/>
    <lineage>
        <taxon>Eukaryota</taxon>
        <taxon>Metazoa</taxon>
        <taxon>Ecdysozoa</taxon>
        <taxon>Arthropoda</taxon>
        <taxon>Hexapoda</taxon>
        <taxon>Insecta</taxon>
        <taxon>Pterygota</taxon>
        <taxon>Neoptera</taxon>
        <taxon>Endopterygota</taxon>
        <taxon>Hymenoptera</taxon>
        <taxon>Apocrita</taxon>
        <taxon>Aculeata</taxon>
        <taxon>Formicoidea</taxon>
        <taxon>Formicidae</taxon>
        <taxon>Ponerinae</taxon>
        <taxon>Ponerini</taxon>
        <taxon>Harpegnathos</taxon>
    </lineage>
</organism>
<feature type="compositionally biased region" description="Polar residues" evidence="1">
    <location>
        <begin position="36"/>
        <end position="60"/>
    </location>
</feature>
<feature type="region of interest" description="Disordered" evidence="1">
    <location>
        <begin position="21"/>
        <end position="61"/>
    </location>
</feature>
<dbReference type="OrthoDB" id="7553546at2759"/>
<sequence length="235" mass="25523">MSSSSVASTFGLNKNPQGGFGSFGIVSGTHEGPNPNDGTRTIATNSWSNTGHTESKSNTWPFLHTTPHTGFHVINTMFGTTRTPFDYVNTSGSSDGLYRPKGPKPIGFDVASSNITTNANTNAFDTSFGRYNIPDLLMDLVLIIHSLIAELEYGLINNLETKGEHGLENNLKTVLKLSLTHNLVMEAHYGLVNNHLHLRGILEAESKLGLTDNLKMEVQLCLADILKVIVELGLE</sequence>
<accession>E2BVX1</accession>
<proteinExistence type="predicted"/>
<evidence type="ECO:0000313" key="3">
    <source>
        <dbReference type="Proteomes" id="UP000008237"/>
    </source>
</evidence>
<protein>
    <submittedName>
        <fullName evidence="2">Uncharacterized protein</fullName>
    </submittedName>
</protein>